<organism evidence="1 2">
    <name type="scientific">Paenibacillus polymyxa</name>
    <name type="common">Bacillus polymyxa</name>
    <dbReference type="NCBI Taxonomy" id="1406"/>
    <lineage>
        <taxon>Bacteria</taxon>
        <taxon>Bacillati</taxon>
        <taxon>Bacillota</taxon>
        <taxon>Bacilli</taxon>
        <taxon>Bacillales</taxon>
        <taxon>Paenibacillaceae</taxon>
        <taxon>Paenibacillus</taxon>
    </lineage>
</organism>
<sequence length="259" mass="29832">MKKNNKQVKQPFYNIGEKVYIKPLKVKGVVKGQLNGLTVVTYFIKDKRRTNKFETQMLRKYKDKQTSTNDGFIKIDLNGNLHLKNVKIQNDSHASDFFKVREFQKAFNCPAPDVPTILSDKLAINRASFILEEVIELLYATAGNKERFDKFFAELVLNAEETYDKQLTKPFPEDRLIGQIDALTDIKYFAEGGFVETSVIPDKIFDLVHQANMSKIFPDGKPHYNEVGKVIKPEGWEAPEPKIEEEVKRQIKLGAKRFN</sequence>
<dbReference type="InterPro" id="IPR023292">
    <property type="entry name" value="NTP_PyroPHydrolase-like_dom_sf"/>
</dbReference>
<protein>
    <submittedName>
        <fullName evidence="1">Uncharacterized protein conserved in bacteria</fullName>
    </submittedName>
</protein>
<dbReference type="Gene3D" id="1.10.3420.10">
    <property type="entry name" value="putative ntp pyrophosphohydrolase like domain"/>
    <property type="match status" value="1"/>
</dbReference>
<proteinExistence type="predicted"/>
<reference evidence="1 2" key="1">
    <citation type="submission" date="2018-06" db="EMBL/GenBank/DDBJ databases">
        <authorList>
            <consortium name="Pathogen Informatics"/>
            <person name="Doyle S."/>
        </authorList>
    </citation>
    <scope>NUCLEOTIDE SEQUENCE [LARGE SCALE GENOMIC DNA]</scope>
    <source>
        <strain evidence="1 2">NCTC10343</strain>
    </source>
</reference>
<dbReference type="Proteomes" id="UP000254400">
    <property type="component" value="Unassembled WGS sequence"/>
</dbReference>
<accession>A0A378XYT2</accession>
<dbReference type="RefSeq" id="WP_019687553.1">
    <property type="nucleotide sequence ID" value="NZ_CP036496.1"/>
</dbReference>
<dbReference type="AlphaFoldDB" id="A0A378XYT2"/>
<name>A0A378XYT2_PAEPO</name>
<dbReference type="Pfam" id="PF01503">
    <property type="entry name" value="PRA-PH"/>
    <property type="match status" value="1"/>
</dbReference>
<evidence type="ECO:0000313" key="2">
    <source>
        <dbReference type="Proteomes" id="UP000254400"/>
    </source>
</evidence>
<dbReference type="InterPro" id="IPR021130">
    <property type="entry name" value="PRib-ATP_PPHydrolase-like"/>
</dbReference>
<dbReference type="EMBL" id="UGSC01000001">
    <property type="protein sequence ID" value="SUA70156.1"/>
    <property type="molecule type" value="Genomic_DNA"/>
</dbReference>
<gene>
    <name evidence="1" type="ORF">NCTC10343_03026</name>
</gene>
<evidence type="ECO:0000313" key="1">
    <source>
        <dbReference type="EMBL" id="SUA70156.1"/>
    </source>
</evidence>
<dbReference type="GeneID" id="93346395"/>